<evidence type="ECO:0000313" key="3">
    <source>
        <dbReference type="EMBL" id="ROW00732.1"/>
    </source>
</evidence>
<feature type="domain" description="RNA-binding" evidence="2">
    <location>
        <begin position="666"/>
        <end position="743"/>
    </location>
</feature>
<dbReference type="STRING" id="356882.A0A423WBI4"/>
<dbReference type="Pfam" id="PF25061">
    <property type="entry name" value="RRM_fung"/>
    <property type="match status" value="1"/>
</dbReference>
<organism evidence="3 4">
    <name type="scientific">Cytospora schulzeri</name>
    <dbReference type="NCBI Taxonomy" id="448051"/>
    <lineage>
        <taxon>Eukaryota</taxon>
        <taxon>Fungi</taxon>
        <taxon>Dikarya</taxon>
        <taxon>Ascomycota</taxon>
        <taxon>Pezizomycotina</taxon>
        <taxon>Sordariomycetes</taxon>
        <taxon>Sordariomycetidae</taxon>
        <taxon>Diaporthales</taxon>
        <taxon>Cytosporaceae</taxon>
        <taxon>Cytospora</taxon>
    </lineage>
</organism>
<name>A0A423WBI4_9PEZI</name>
<proteinExistence type="predicted"/>
<keyword evidence="4" id="KW-1185">Reference proteome</keyword>
<feature type="compositionally biased region" description="Basic and acidic residues" evidence="1">
    <location>
        <begin position="621"/>
        <end position="632"/>
    </location>
</feature>
<feature type="region of interest" description="Disordered" evidence="1">
    <location>
        <begin position="543"/>
        <end position="565"/>
    </location>
</feature>
<feature type="region of interest" description="Disordered" evidence="1">
    <location>
        <begin position="115"/>
        <end position="241"/>
    </location>
</feature>
<sequence length="876" mass="95449">MASQAVSQRPLSAIEKAMLEELGSHRLDDLPMDDGTFSHRADVPLGLPVPRAGPINNKWRTAIANGAFDDDDATQVAGMENIADGQLARIHRASRLAGLMVTASYDDQRLRRGQCGQIDPRAQFPRGQRGPSVAGRAHHGDGPVKILDKLSNNHHAPVASGTGRRPSTTSASPGSHEVRRGTAPPGLGRRPGKADIPSAAYGTHPPHLPGSMQPNQSRVVSEPTAVRVQNSDPRHQQQQPPCEDISLVLPDGAHIVFQVRAELASPAFVDKSAKFPGIVYLIAGRDLSDDQIMFRVDNERIEDVKHSPKEYGHLLTQSQEVILQFRTAAGRTTWYVVKFRQRDDMAAFVNALRNFVDNPDKILRTSSNASQMNQGHTGAGDSVINAALQATVPDSKVISSSAVSVSDSGEAISTSSVSTPFTMHPPPTTHSTEPPTSVQPLAAQTAIASSPQQDAATTVPANLVEDIVTWVIDIVTAIRDVGPVEMAKFDMLPGVIRGTAAAVLLNKHPGFGKLTHQQRAAYIDKHCTPRVFEMFKRRLREQAAQNQPDQTVQTTKPQDQTSWQSWAPVPFESRRIVYTAEQMMRLRSAAKSPPHWLLELGFLKEARSSRKQTRTSSVQRNEAHDVAMPDHKSQIQQVAEDTEWLHNGRASECSASASSSPKKGGLIGLFVTNTATDAEALELIADEDQYKIVKVIQWGPMNRVLKFRTTKDRDGALQRIPSEFRTRSQHRSKPFVDIFETREARDTGSTIRSASGTGSRRGSYRSPSPMRGRSASSLTPGSPAITVTAPVEQDNAECVSLSSQTSMQWGTEPQGSSNIEEIEAEEPSSDALDEHSGLNASRYNTDNVDLLGETSGSWTGVLAKNMSYMRDLMSLL</sequence>
<comment type="caution">
    <text evidence="3">The sequence shown here is derived from an EMBL/GenBank/DDBJ whole genome shotgun (WGS) entry which is preliminary data.</text>
</comment>
<accession>A0A423WBI4</accession>
<feature type="region of interest" description="Disordered" evidence="1">
    <location>
        <begin position="797"/>
        <end position="842"/>
    </location>
</feature>
<dbReference type="AlphaFoldDB" id="A0A423WBI4"/>
<evidence type="ECO:0000259" key="2">
    <source>
        <dbReference type="Pfam" id="PF25061"/>
    </source>
</evidence>
<dbReference type="Proteomes" id="UP000283895">
    <property type="component" value="Unassembled WGS sequence"/>
</dbReference>
<dbReference type="OrthoDB" id="5231042at2759"/>
<feature type="compositionally biased region" description="Polar residues" evidence="1">
    <location>
        <begin position="227"/>
        <end position="240"/>
    </location>
</feature>
<feature type="region of interest" description="Disordered" evidence="1">
    <location>
        <begin position="722"/>
        <end position="785"/>
    </location>
</feature>
<gene>
    <name evidence="3" type="ORF">VMCG_06543</name>
</gene>
<protein>
    <recommendedName>
        <fullName evidence="2">RNA-binding domain-containing protein</fullName>
    </recommendedName>
</protein>
<feature type="compositionally biased region" description="Polar residues" evidence="1">
    <location>
        <begin position="800"/>
        <end position="819"/>
    </location>
</feature>
<evidence type="ECO:0000313" key="4">
    <source>
        <dbReference type="Proteomes" id="UP000283895"/>
    </source>
</evidence>
<feature type="compositionally biased region" description="Basic and acidic residues" evidence="1">
    <location>
        <begin position="138"/>
        <end position="148"/>
    </location>
</feature>
<feature type="region of interest" description="Disordered" evidence="1">
    <location>
        <begin position="609"/>
        <end position="632"/>
    </location>
</feature>
<reference evidence="3 4" key="1">
    <citation type="submission" date="2015-09" db="EMBL/GenBank/DDBJ databases">
        <title>Host preference determinants of Valsa canker pathogens revealed by comparative genomics.</title>
        <authorList>
            <person name="Yin Z."/>
            <person name="Huang L."/>
        </authorList>
    </citation>
    <scope>NUCLEOTIDE SEQUENCE [LARGE SCALE GENOMIC DNA]</scope>
    <source>
        <strain evidence="3 4">03-1</strain>
    </source>
</reference>
<feature type="compositionally biased region" description="Low complexity" evidence="1">
    <location>
        <begin position="747"/>
        <end position="774"/>
    </location>
</feature>
<dbReference type="EMBL" id="LKEA01000020">
    <property type="protein sequence ID" value="ROW00732.1"/>
    <property type="molecule type" value="Genomic_DNA"/>
</dbReference>
<feature type="region of interest" description="Disordered" evidence="1">
    <location>
        <begin position="412"/>
        <end position="439"/>
    </location>
</feature>
<evidence type="ECO:0000256" key="1">
    <source>
        <dbReference type="SAM" id="MobiDB-lite"/>
    </source>
</evidence>
<dbReference type="InterPro" id="IPR056812">
    <property type="entry name" value="RRM_fung"/>
</dbReference>